<keyword evidence="4" id="KW-1185">Reference proteome</keyword>
<dbReference type="NCBIfam" id="TIGR01640">
    <property type="entry name" value="F_box_assoc_1"/>
    <property type="match status" value="1"/>
</dbReference>
<evidence type="ECO:0000259" key="2">
    <source>
        <dbReference type="Pfam" id="PF07734"/>
    </source>
</evidence>
<dbReference type="PANTHER" id="PTHR35546">
    <property type="entry name" value="F-BOX PROTEIN INTERACTION DOMAIN PROTEIN-RELATED"/>
    <property type="match status" value="1"/>
</dbReference>
<name>A0AAD8MGZ4_9APIA</name>
<dbReference type="SUPFAM" id="SSF117281">
    <property type="entry name" value="Kelch motif"/>
    <property type="match status" value="1"/>
</dbReference>
<dbReference type="SUPFAM" id="SSF81383">
    <property type="entry name" value="F-box domain"/>
    <property type="match status" value="1"/>
</dbReference>
<evidence type="ECO:0000259" key="1">
    <source>
        <dbReference type="Pfam" id="PF00646"/>
    </source>
</evidence>
<reference evidence="3" key="2">
    <citation type="submission" date="2023-05" db="EMBL/GenBank/DDBJ databases">
        <authorList>
            <person name="Schelkunov M.I."/>
        </authorList>
    </citation>
    <scope>NUCLEOTIDE SEQUENCE</scope>
    <source>
        <strain evidence="3">Hsosn_3</strain>
        <tissue evidence="3">Leaf</tissue>
    </source>
</reference>
<feature type="domain" description="F-box" evidence="1">
    <location>
        <begin position="83"/>
        <end position="114"/>
    </location>
</feature>
<dbReference type="InterPro" id="IPR006527">
    <property type="entry name" value="F-box-assoc_dom_typ1"/>
</dbReference>
<proteinExistence type="predicted"/>
<evidence type="ECO:0008006" key="5">
    <source>
        <dbReference type="Google" id="ProtNLM"/>
    </source>
</evidence>
<dbReference type="Pfam" id="PF00646">
    <property type="entry name" value="F-box"/>
    <property type="match status" value="1"/>
</dbReference>
<dbReference type="InterPro" id="IPR036047">
    <property type="entry name" value="F-box-like_dom_sf"/>
</dbReference>
<sequence>MDTIAFKLQEKPKALRTHESDDLAMIAGQDTDSKIQETSIEDGNSIQQINKDMDLVIARLSLNQFSDHSGLVKSSDLVFSNMDLLMLILLRLPLRKLMQFKCVSKSWLSLISSTPPPSGLFVQRPYDVTSSDPVFYFPLRDKYNDLTRRDHYVYNPTTNQLATLPRPTDWSLVYSLSLTLAFHPSNSPHYQVIACATMPQSESPVRLWQFEIYSSETKSWRVSGQPFPEPDGIGFTQGVYCNGSVYWLSELKSEAYSADCLFFDLKEERLKKFPKPPIRLTLSSRRSSYFGKSGDHLHFIEAVLSLVRRDRFIEDDSLVVLDIPGKVIRYNLVKRNFEEICEHKVLVDQHTRNGFGFGCLKVWQYVECHSSV</sequence>
<dbReference type="InterPro" id="IPR001810">
    <property type="entry name" value="F-box_dom"/>
</dbReference>
<dbReference type="AlphaFoldDB" id="A0AAD8MGZ4"/>
<dbReference type="InterPro" id="IPR055290">
    <property type="entry name" value="At3g26010-like"/>
</dbReference>
<protein>
    <recommendedName>
        <fullName evidence="5">F-box protein</fullName>
    </recommendedName>
</protein>
<dbReference type="PANTHER" id="PTHR35546:SF134">
    <property type="entry name" value="F-BOX ASSOCIATED DOMAIN-CONTAINING PROTEIN"/>
    <property type="match status" value="1"/>
</dbReference>
<accession>A0AAD8MGZ4</accession>
<dbReference type="InterPro" id="IPR017451">
    <property type="entry name" value="F-box-assoc_interact_dom"/>
</dbReference>
<evidence type="ECO:0000313" key="4">
    <source>
        <dbReference type="Proteomes" id="UP001237642"/>
    </source>
</evidence>
<reference evidence="3" key="1">
    <citation type="submission" date="2023-02" db="EMBL/GenBank/DDBJ databases">
        <title>Genome of toxic invasive species Heracleum sosnowskyi carries increased number of genes despite the absence of recent whole-genome duplications.</title>
        <authorList>
            <person name="Schelkunov M."/>
            <person name="Shtratnikova V."/>
            <person name="Makarenko M."/>
            <person name="Klepikova A."/>
            <person name="Omelchenko D."/>
            <person name="Novikova G."/>
            <person name="Obukhova E."/>
            <person name="Bogdanov V."/>
            <person name="Penin A."/>
            <person name="Logacheva M."/>
        </authorList>
    </citation>
    <scope>NUCLEOTIDE SEQUENCE</scope>
    <source>
        <strain evidence="3">Hsosn_3</strain>
        <tissue evidence="3">Leaf</tissue>
    </source>
</reference>
<dbReference type="Pfam" id="PF07734">
    <property type="entry name" value="FBA_1"/>
    <property type="match status" value="1"/>
</dbReference>
<comment type="caution">
    <text evidence="3">The sequence shown here is derived from an EMBL/GenBank/DDBJ whole genome shotgun (WGS) entry which is preliminary data.</text>
</comment>
<evidence type="ECO:0000313" key="3">
    <source>
        <dbReference type="EMBL" id="KAK1371628.1"/>
    </source>
</evidence>
<dbReference type="Proteomes" id="UP001237642">
    <property type="component" value="Unassembled WGS sequence"/>
</dbReference>
<gene>
    <name evidence="3" type="ORF">POM88_037720</name>
</gene>
<organism evidence="3 4">
    <name type="scientific">Heracleum sosnowskyi</name>
    <dbReference type="NCBI Taxonomy" id="360622"/>
    <lineage>
        <taxon>Eukaryota</taxon>
        <taxon>Viridiplantae</taxon>
        <taxon>Streptophyta</taxon>
        <taxon>Embryophyta</taxon>
        <taxon>Tracheophyta</taxon>
        <taxon>Spermatophyta</taxon>
        <taxon>Magnoliopsida</taxon>
        <taxon>eudicotyledons</taxon>
        <taxon>Gunneridae</taxon>
        <taxon>Pentapetalae</taxon>
        <taxon>asterids</taxon>
        <taxon>campanulids</taxon>
        <taxon>Apiales</taxon>
        <taxon>Apiaceae</taxon>
        <taxon>Apioideae</taxon>
        <taxon>apioid superclade</taxon>
        <taxon>Tordylieae</taxon>
        <taxon>Tordyliinae</taxon>
        <taxon>Heracleum</taxon>
    </lineage>
</organism>
<dbReference type="InterPro" id="IPR015915">
    <property type="entry name" value="Kelch-typ_b-propeller"/>
</dbReference>
<feature type="domain" description="F-box associated beta-propeller type 1" evidence="2">
    <location>
        <begin position="151"/>
        <end position="282"/>
    </location>
</feature>
<dbReference type="EMBL" id="JAUIZM010000008">
    <property type="protein sequence ID" value="KAK1371628.1"/>
    <property type="molecule type" value="Genomic_DNA"/>
</dbReference>